<keyword evidence="4" id="KW-1185">Reference proteome</keyword>
<name>A0A7X0RUS7_9BACL</name>
<dbReference type="PANTHER" id="PTHR42850">
    <property type="entry name" value="METALLOPHOSPHOESTERASE"/>
    <property type="match status" value="1"/>
</dbReference>
<dbReference type="InterPro" id="IPR050126">
    <property type="entry name" value="Ap4A_hydrolase"/>
</dbReference>
<protein>
    <submittedName>
        <fullName evidence="3">Metallophosphoesterase family protein</fullName>
    </submittedName>
</protein>
<dbReference type="Proteomes" id="UP000547209">
    <property type="component" value="Unassembled WGS sequence"/>
</dbReference>
<dbReference type="InterPro" id="IPR011152">
    <property type="entry name" value="Pesterase_MJ0912"/>
</dbReference>
<accession>A0A7X0RUS7</accession>
<feature type="domain" description="Calcineurin-like phosphoesterase" evidence="2">
    <location>
        <begin position="10"/>
        <end position="187"/>
    </location>
</feature>
<dbReference type="InterPro" id="IPR029052">
    <property type="entry name" value="Metallo-depent_PP-like"/>
</dbReference>
<evidence type="ECO:0000259" key="2">
    <source>
        <dbReference type="Pfam" id="PF12850"/>
    </source>
</evidence>
<proteinExistence type="inferred from homology"/>
<dbReference type="EMBL" id="JACJVP010000030">
    <property type="protein sequence ID" value="MBB6672795.1"/>
    <property type="molecule type" value="Genomic_DNA"/>
</dbReference>
<comment type="caution">
    <text evidence="3">The sequence shown here is derived from an EMBL/GenBank/DDBJ whole genome shotgun (WGS) entry which is preliminary data.</text>
</comment>
<comment type="similarity">
    <text evidence="1">Belongs to the metallophosphoesterase superfamily. YfcE family.</text>
</comment>
<dbReference type="RefSeq" id="WP_185670644.1">
    <property type="nucleotide sequence ID" value="NZ_JACJVP010000030.1"/>
</dbReference>
<dbReference type="Gene3D" id="3.60.21.10">
    <property type="match status" value="1"/>
</dbReference>
<gene>
    <name evidence="3" type="ORF">H7C19_19110</name>
</gene>
<dbReference type="GO" id="GO:0005737">
    <property type="term" value="C:cytoplasm"/>
    <property type="evidence" value="ECO:0007669"/>
    <property type="project" value="TreeGrafter"/>
</dbReference>
<dbReference type="PANTHER" id="PTHR42850:SF2">
    <property type="entry name" value="BLL5683 PROTEIN"/>
    <property type="match status" value="1"/>
</dbReference>
<reference evidence="3 4" key="1">
    <citation type="submission" date="2020-08" db="EMBL/GenBank/DDBJ databases">
        <title>Cohnella phylogeny.</title>
        <authorList>
            <person name="Dunlap C."/>
        </authorList>
    </citation>
    <scope>NUCLEOTIDE SEQUENCE [LARGE SCALE GENOMIC DNA]</scope>
    <source>
        <strain evidence="3 4">DSM 28246</strain>
    </source>
</reference>
<dbReference type="GO" id="GO:0016791">
    <property type="term" value="F:phosphatase activity"/>
    <property type="evidence" value="ECO:0007669"/>
    <property type="project" value="TreeGrafter"/>
</dbReference>
<dbReference type="Pfam" id="PF12850">
    <property type="entry name" value="Metallophos_2"/>
    <property type="match status" value="1"/>
</dbReference>
<evidence type="ECO:0000256" key="1">
    <source>
        <dbReference type="ARBA" id="ARBA00008950"/>
    </source>
</evidence>
<sequence length="253" mass="27923">MTNRRAREPIAVISDIHSNAHALEAVLRDIDARGIGRIVCLGDSLFGPIDPIGTARLLMADPRIVHLMGNCDEVLLAPEGAGPTYRFVKPLLTEETERWMAGFPAVWSDGDWLFCHGTPDANDVYLLEEVGPRGASYKPSDRLRRELAHVRARVVFCGHSHVFALRHLPDGKTVVNAGSVGLPAYEDEEPIPHVMASGHPFAEYVIVREGPDGTNAGPRIEHLLVPYDWERAADIALRRGRPEYATALRTGRM</sequence>
<evidence type="ECO:0000313" key="3">
    <source>
        <dbReference type="EMBL" id="MBB6672795.1"/>
    </source>
</evidence>
<evidence type="ECO:0000313" key="4">
    <source>
        <dbReference type="Proteomes" id="UP000547209"/>
    </source>
</evidence>
<dbReference type="PIRSF" id="PIRSF000883">
    <property type="entry name" value="Pesterase_MJ0912"/>
    <property type="match status" value="1"/>
</dbReference>
<dbReference type="CDD" id="cd00838">
    <property type="entry name" value="MPP_superfamily"/>
    <property type="match status" value="1"/>
</dbReference>
<dbReference type="SUPFAM" id="SSF56300">
    <property type="entry name" value="Metallo-dependent phosphatases"/>
    <property type="match status" value="1"/>
</dbReference>
<dbReference type="InterPro" id="IPR024654">
    <property type="entry name" value="Calcineurin-like_PHP_lpxH"/>
</dbReference>
<dbReference type="AlphaFoldDB" id="A0A7X0RUS7"/>
<organism evidence="3 4">
    <name type="scientific">Cohnella nanjingensis</name>
    <dbReference type="NCBI Taxonomy" id="1387779"/>
    <lineage>
        <taxon>Bacteria</taxon>
        <taxon>Bacillati</taxon>
        <taxon>Bacillota</taxon>
        <taxon>Bacilli</taxon>
        <taxon>Bacillales</taxon>
        <taxon>Paenibacillaceae</taxon>
        <taxon>Cohnella</taxon>
    </lineage>
</organism>